<proteinExistence type="predicted"/>
<dbReference type="EMBL" id="CAMPGE010005686">
    <property type="protein sequence ID" value="CAI2364532.1"/>
    <property type="molecule type" value="Genomic_DNA"/>
</dbReference>
<organism evidence="2 3">
    <name type="scientific">Euplotes crassus</name>
    <dbReference type="NCBI Taxonomy" id="5936"/>
    <lineage>
        <taxon>Eukaryota</taxon>
        <taxon>Sar</taxon>
        <taxon>Alveolata</taxon>
        <taxon>Ciliophora</taxon>
        <taxon>Intramacronucleata</taxon>
        <taxon>Spirotrichea</taxon>
        <taxon>Hypotrichia</taxon>
        <taxon>Euplotida</taxon>
        <taxon>Euplotidae</taxon>
        <taxon>Moneuplotes</taxon>
    </lineage>
</organism>
<sequence>MLNKIQNKDSEIQQLHSYYQKENEGLQQSIEILTEEKKCIEEDYEVLSKSLKNHEEYTYEEFNSLHDDEQNKIKPEAKMRLHLDQWENIQLLRSLKKRMPEIYRLAIHNMPSKCEEVRKLLLENFPARVQVFNFNYYSYPSGVSPFLSIYKRELIIISQRVLKDCYIYNFKICQSDLIILLSKYKHVKIFGFIDCQLENLPNLKFDEDFKDCLKETNLIKFDLNRCFTTTIGDWADHSYFENLIRRLGREKDFVEKLRMIELEGCGMHEHEIRTILNENGFEKAKIII</sequence>
<dbReference type="Proteomes" id="UP001295684">
    <property type="component" value="Unassembled WGS sequence"/>
</dbReference>
<protein>
    <submittedName>
        <fullName evidence="2">Uncharacterized protein</fullName>
    </submittedName>
</protein>
<evidence type="ECO:0000313" key="3">
    <source>
        <dbReference type="Proteomes" id="UP001295684"/>
    </source>
</evidence>
<evidence type="ECO:0000313" key="2">
    <source>
        <dbReference type="EMBL" id="CAI2364532.1"/>
    </source>
</evidence>
<accession>A0AAD1XAA9</accession>
<reference evidence="2" key="1">
    <citation type="submission" date="2023-07" db="EMBL/GenBank/DDBJ databases">
        <authorList>
            <consortium name="AG Swart"/>
            <person name="Singh M."/>
            <person name="Singh A."/>
            <person name="Seah K."/>
            <person name="Emmerich C."/>
        </authorList>
    </citation>
    <scope>NUCLEOTIDE SEQUENCE</scope>
    <source>
        <strain evidence="2">DP1</strain>
    </source>
</reference>
<dbReference type="AlphaFoldDB" id="A0AAD1XAA9"/>
<keyword evidence="3" id="KW-1185">Reference proteome</keyword>
<evidence type="ECO:0000256" key="1">
    <source>
        <dbReference type="SAM" id="Coils"/>
    </source>
</evidence>
<feature type="coiled-coil region" evidence="1">
    <location>
        <begin position="23"/>
        <end position="50"/>
    </location>
</feature>
<keyword evidence="1" id="KW-0175">Coiled coil</keyword>
<name>A0AAD1XAA9_EUPCR</name>
<comment type="caution">
    <text evidence="2">The sequence shown here is derived from an EMBL/GenBank/DDBJ whole genome shotgun (WGS) entry which is preliminary data.</text>
</comment>
<gene>
    <name evidence="2" type="ORF">ECRASSUSDP1_LOCUS5876</name>
</gene>